<dbReference type="AlphaFoldDB" id="A0A1G6V9P3"/>
<dbReference type="RefSeq" id="WP_090391356.1">
    <property type="nucleotide sequence ID" value="NZ_FMZO01000009.1"/>
</dbReference>
<name>A0A1G6V9P3_NIADE</name>
<dbReference type="EMBL" id="FMZO01000009">
    <property type="protein sequence ID" value="SDD49536.1"/>
    <property type="molecule type" value="Genomic_DNA"/>
</dbReference>
<gene>
    <name evidence="1" type="ORF">SAMN04487894_109226</name>
</gene>
<reference evidence="2" key="1">
    <citation type="submission" date="2016-10" db="EMBL/GenBank/DDBJ databases">
        <authorList>
            <person name="Varghese N."/>
            <person name="Submissions S."/>
        </authorList>
    </citation>
    <scope>NUCLEOTIDE SEQUENCE [LARGE SCALE GENOMIC DNA]</scope>
    <source>
        <strain evidence="2">DSM 25811 / CCM 8410 / LMG 26954 / E90</strain>
    </source>
</reference>
<dbReference type="OrthoDB" id="6385145at2"/>
<protein>
    <submittedName>
        <fullName evidence="1">Gluconate 2-dehydrogenase subunit 3</fullName>
    </submittedName>
</protein>
<dbReference type="InterPro" id="IPR027056">
    <property type="entry name" value="Gluconate_2DH_su3"/>
</dbReference>
<sequence length="219" mass="24274">MNRREALSHVGILLGGSIIGAEVFLSGCKSTATKAAGFSPEVIALLDEIGETIIPTTPDSPGAKAAQIGNFMKAIVTDCYRENEQKTFSEGIDKFNEACKAKYSKAFTELSAAERTEFLTALDKEAKEFTKTDAYKKEKEAFDKQQDEWVKAEEAKKNFGAVKVKQSYPPHYFSMMKQLTLWGYFTSKPGATQALRYVETPGKFDGAYPYKKGDKAWAL</sequence>
<evidence type="ECO:0000313" key="1">
    <source>
        <dbReference type="EMBL" id="SDD49536.1"/>
    </source>
</evidence>
<dbReference type="Pfam" id="PF13618">
    <property type="entry name" value="Gluconate_2-dh3"/>
    <property type="match status" value="1"/>
</dbReference>
<accession>A0A1G6V9P3</accession>
<dbReference type="STRING" id="1285928.SAMN04487894_109226"/>
<organism evidence="1 2">
    <name type="scientific">Niabella drilacis (strain DSM 25811 / CCM 8410 / CCUG 62505 / LMG 26954 / E90)</name>
    <dbReference type="NCBI Taxonomy" id="1285928"/>
    <lineage>
        <taxon>Bacteria</taxon>
        <taxon>Pseudomonadati</taxon>
        <taxon>Bacteroidota</taxon>
        <taxon>Chitinophagia</taxon>
        <taxon>Chitinophagales</taxon>
        <taxon>Chitinophagaceae</taxon>
        <taxon>Niabella</taxon>
    </lineage>
</organism>
<evidence type="ECO:0000313" key="2">
    <source>
        <dbReference type="Proteomes" id="UP000198757"/>
    </source>
</evidence>
<proteinExistence type="predicted"/>
<dbReference type="Proteomes" id="UP000198757">
    <property type="component" value="Unassembled WGS sequence"/>
</dbReference>
<keyword evidence="2" id="KW-1185">Reference proteome</keyword>